<reference evidence="1 2" key="1">
    <citation type="submission" date="2017-07" db="EMBL/GenBank/DDBJ databases">
        <title>Draft Genome Sequences of Select Purple Nonsulfur Bacteria.</title>
        <authorList>
            <person name="Lasarre B."/>
            <person name="Mckinlay J.B."/>
        </authorList>
    </citation>
    <scope>NUCLEOTIDE SEQUENCE [LARGE SCALE GENOMIC DNA]</scope>
    <source>
        <strain evidence="1 2">DSM 11907</strain>
    </source>
</reference>
<evidence type="ECO:0000313" key="1">
    <source>
        <dbReference type="EMBL" id="RAI37279.1"/>
    </source>
</evidence>
<sequence length="72" mass="7091">MVLLSFAAMSTPAEARKIRFSFGASKSVAAPAPVPAPVQTRPAAMRPAVYVGVSPRAGVASGAAGAAPVRAA</sequence>
<keyword evidence="2" id="KW-1185">Reference proteome</keyword>
<organism evidence="1 2">
    <name type="scientific">Rhodoplanes elegans</name>
    <dbReference type="NCBI Taxonomy" id="29408"/>
    <lineage>
        <taxon>Bacteria</taxon>
        <taxon>Pseudomonadati</taxon>
        <taxon>Pseudomonadota</taxon>
        <taxon>Alphaproteobacteria</taxon>
        <taxon>Hyphomicrobiales</taxon>
        <taxon>Nitrobacteraceae</taxon>
        <taxon>Rhodoplanes</taxon>
    </lineage>
</organism>
<evidence type="ECO:0000313" key="2">
    <source>
        <dbReference type="Proteomes" id="UP000248863"/>
    </source>
</evidence>
<comment type="caution">
    <text evidence="1">The sequence shown here is derived from an EMBL/GenBank/DDBJ whole genome shotgun (WGS) entry which is preliminary data.</text>
</comment>
<name>A0A327KES1_9BRAD</name>
<dbReference type="EMBL" id="NPEU01000189">
    <property type="protein sequence ID" value="RAI37279.1"/>
    <property type="molecule type" value="Genomic_DNA"/>
</dbReference>
<protein>
    <submittedName>
        <fullName evidence="1">Uncharacterized protein</fullName>
    </submittedName>
</protein>
<feature type="non-terminal residue" evidence="1">
    <location>
        <position position="72"/>
    </location>
</feature>
<dbReference type="Proteomes" id="UP000248863">
    <property type="component" value="Unassembled WGS sequence"/>
</dbReference>
<accession>A0A327KES1</accession>
<gene>
    <name evidence="1" type="ORF">CH338_16380</name>
</gene>
<dbReference type="AlphaFoldDB" id="A0A327KES1"/>
<proteinExistence type="predicted"/>